<accession>A0ABS6N3R8</accession>
<keyword evidence="3" id="KW-1185">Reference proteome</keyword>
<organism evidence="2 3">
    <name type="scientific">Thalassococcus arenae</name>
    <dbReference type="NCBI Taxonomy" id="2851652"/>
    <lineage>
        <taxon>Bacteria</taxon>
        <taxon>Pseudomonadati</taxon>
        <taxon>Pseudomonadota</taxon>
        <taxon>Alphaproteobacteria</taxon>
        <taxon>Rhodobacterales</taxon>
        <taxon>Roseobacteraceae</taxon>
        <taxon>Thalassococcus</taxon>
    </lineage>
</organism>
<sequence length="138" mass="15488">MIRRATRDDIPACARIIADWEAETDYLPDGPGADKIAAIIDDAFDAREIWVSGDPVDGYLSVDPEKNKIGGLYLARRGQGLGKALVDRAKQDRDFLWLTVFAPNTRAFAFYRREGFSLTSRLPASDGEPAVLRMEWQR</sequence>
<evidence type="ECO:0000259" key="1">
    <source>
        <dbReference type="PROSITE" id="PS51186"/>
    </source>
</evidence>
<dbReference type="EC" id="2.3.1.-" evidence="2"/>
<feature type="domain" description="N-acetyltransferase" evidence="1">
    <location>
        <begin position="1"/>
        <end position="138"/>
    </location>
</feature>
<keyword evidence="2" id="KW-0808">Transferase</keyword>
<keyword evidence="2" id="KW-0012">Acyltransferase</keyword>
<evidence type="ECO:0000313" key="2">
    <source>
        <dbReference type="EMBL" id="MBV2358669.1"/>
    </source>
</evidence>
<gene>
    <name evidence="2" type="ORF">KUH32_02700</name>
</gene>
<dbReference type="RefSeq" id="WP_217776526.1">
    <property type="nucleotide sequence ID" value="NZ_JAHRWL010000001.1"/>
</dbReference>
<dbReference type="EMBL" id="JAHRWL010000001">
    <property type="protein sequence ID" value="MBV2358669.1"/>
    <property type="molecule type" value="Genomic_DNA"/>
</dbReference>
<name>A0ABS6N3R8_9RHOB</name>
<dbReference type="InterPro" id="IPR000182">
    <property type="entry name" value="GNAT_dom"/>
</dbReference>
<evidence type="ECO:0000313" key="3">
    <source>
        <dbReference type="Proteomes" id="UP001166293"/>
    </source>
</evidence>
<proteinExistence type="predicted"/>
<protein>
    <submittedName>
        <fullName evidence="2">GNAT family N-acetyltransferase</fullName>
        <ecNumber evidence="2">2.3.1.-</ecNumber>
    </submittedName>
</protein>
<dbReference type="Pfam" id="PF13508">
    <property type="entry name" value="Acetyltransf_7"/>
    <property type="match status" value="1"/>
</dbReference>
<comment type="caution">
    <text evidence="2">The sequence shown here is derived from an EMBL/GenBank/DDBJ whole genome shotgun (WGS) entry which is preliminary data.</text>
</comment>
<dbReference type="PROSITE" id="PS51186">
    <property type="entry name" value="GNAT"/>
    <property type="match status" value="1"/>
</dbReference>
<reference evidence="2" key="1">
    <citation type="submission" date="2021-06" db="EMBL/GenBank/DDBJ databases">
        <title>Thalassococcus sp. CAU 1522 isolated from sea sand, Republic of Korea.</title>
        <authorList>
            <person name="Kim W."/>
        </authorList>
    </citation>
    <scope>NUCLEOTIDE SEQUENCE</scope>
    <source>
        <strain evidence="2">CAU 1522</strain>
    </source>
</reference>
<dbReference type="Proteomes" id="UP001166293">
    <property type="component" value="Unassembled WGS sequence"/>
</dbReference>
<dbReference type="GO" id="GO:0016746">
    <property type="term" value="F:acyltransferase activity"/>
    <property type="evidence" value="ECO:0007669"/>
    <property type="project" value="UniProtKB-KW"/>
</dbReference>